<dbReference type="InterPro" id="IPR002563">
    <property type="entry name" value="Flavin_Rdtase-like_dom"/>
</dbReference>
<dbReference type="Pfam" id="PF01613">
    <property type="entry name" value="Flavin_Reduct"/>
    <property type="match status" value="1"/>
</dbReference>
<proteinExistence type="inferred from homology"/>
<evidence type="ECO:0000313" key="6">
    <source>
        <dbReference type="EMBL" id="HED10879.1"/>
    </source>
</evidence>
<organism evidence="6">
    <name type="scientific">Caldithrix abyssi</name>
    <dbReference type="NCBI Taxonomy" id="187145"/>
    <lineage>
        <taxon>Bacteria</taxon>
        <taxon>Pseudomonadati</taxon>
        <taxon>Calditrichota</taxon>
        <taxon>Calditrichia</taxon>
        <taxon>Calditrichales</taxon>
        <taxon>Calditrichaceae</taxon>
        <taxon>Caldithrix</taxon>
    </lineage>
</organism>
<accession>A0A7V1LMR1</accession>
<evidence type="ECO:0000259" key="5">
    <source>
        <dbReference type="SMART" id="SM00903"/>
    </source>
</evidence>
<keyword evidence="2" id="KW-0285">Flavoprotein</keyword>
<dbReference type="GO" id="GO:0010181">
    <property type="term" value="F:FMN binding"/>
    <property type="evidence" value="ECO:0007669"/>
    <property type="project" value="InterPro"/>
</dbReference>
<dbReference type="Gene3D" id="2.30.110.10">
    <property type="entry name" value="Electron Transport, Fmn-binding Protein, Chain A"/>
    <property type="match status" value="1"/>
</dbReference>
<dbReference type="GO" id="GO:0016646">
    <property type="term" value="F:oxidoreductase activity, acting on the CH-NH group of donors, NAD or NADP as acceptor"/>
    <property type="evidence" value="ECO:0007669"/>
    <property type="project" value="UniProtKB-ARBA"/>
</dbReference>
<comment type="similarity">
    <text evidence="4">Belongs to the flavoredoxin family.</text>
</comment>
<dbReference type="SMART" id="SM00903">
    <property type="entry name" value="Flavin_Reduct"/>
    <property type="match status" value="1"/>
</dbReference>
<dbReference type="Proteomes" id="UP000886005">
    <property type="component" value="Unassembled WGS sequence"/>
</dbReference>
<evidence type="ECO:0000256" key="1">
    <source>
        <dbReference type="ARBA" id="ARBA00001917"/>
    </source>
</evidence>
<feature type="domain" description="Flavin reductase like" evidence="5">
    <location>
        <begin position="19"/>
        <end position="176"/>
    </location>
</feature>
<evidence type="ECO:0000256" key="2">
    <source>
        <dbReference type="ARBA" id="ARBA00022630"/>
    </source>
</evidence>
<name>A0A7V1LMR1_CALAY</name>
<keyword evidence="3" id="KW-0288">FMN</keyword>
<evidence type="ECO:0000256" key="3">
    <source>
        <dbReference type="ARBA" id="ARBA00022643"/>
    </source>
</evidence>
<dbReference type="EMBL" id="DRLD01000260">
    <property type="protein sequence ID" value="HED10879.1"/>
    <property type="molecule type" value="Genomic_DNA"/>
</dbReference>
<dbReference type="SUPFAM" id="SSF50475">
    <property type="entry name" value="FMN-binding split barrel"/>
    <property type="match status" value="1"/>
</dbReference>
<comment type="caution">
    <text evidence="6">The sequence shown here is derived from an EMBL/GenBank/DDBJ whole genome shotgun (WGS) entry which is preliminary data.</text>
</comment>
<dbReference type="PANTHER" id="PTHR33798">
    <property type="entry name" value="FLAVOPROTEIN OXYGENASE"/>
    <property type="match status" value="1"/>
</dbReference>
<dbReference type="AlphaFoldDB" id="A0A7V1LMR1"/>
<dbReference type="PANTHER" id="PTHR33798:SF5">
    <property type="entry name" value="FLAVIN REDUCTASE LIKE DOMAIN-CONTAINING PROTEIN"/>
    <property type="match status" value="1"/>
</dbReference>
<dbReference type="InterPro" id="IPR012349">
    <property type="entry name" value="Split_barrel_FMN-bd"/>
</dbReference>
<evidence type="ECO:0000256" key="4">
    <source>
        <dbReference type="ARBA" id="ARBA00038054"/>
    </source>
</evidence>
<protein>
    <submittedName>
        <fullName evidence="6">Flavin reductase family protein</fullName>
    </submittedName>
</protein>
<gene>
    <name evidence="6" type="ORF">ENJ10_09345</name>
</gene>
<sequence length="208" mass="22876">MNIDPRKQTFKENYKLMIGSILPRPIALVSTVSAEGVYNVAPFSFFTGITSQPPTVCFAPTRRGTDGQPKDTLKNIRDTGEFVINVVNEELAEAMNNAATEFPPEYDEFSETGLTPKKAQIVGAPLVAESPVSFECKLMEVIEIGEARAGGGFLVIGEIVMFHVKDELLHNGRIDTALLNPIGRLAGAEYTKLGERFTLQRKAFRPEK</sequence>
<comment type="cofactor">
    <cofactor evidence="1">
        <name>FMN</name>
        <dbReference type="ChEBI" id="CHEBI:58210"/>
    </cofactor>
</comment>
<reference evidence="6" key="1">
    <citation type="journal article" date="2020" name="mSystems">
        <title>Genome- and Community-Level Interaction Insights into Carbon Utilization and Element Cycling Functions of Hydrothermarchaeota in Hydrothermal Sediment.</title>
        <authorList>
            <person name="Zhou Z."/>
            <person name="Liu Y."/>
            <person name="Xu W."/>
            <person name="Pan J."/>
            <person name="Luo Z.H."/>
            <person name="Li M."/>
        </authorList>
    </citation>
    <scope>NUCLEOTIDE SEQUENCE [LARGE SCALE GENOMIC DNA]</scope>
    <source>
        <strain evidence="6">HyVt-456</strain>
    </source>
</reference>